<evidence type="ECO:0000256" key="2">
    <source>
        <dbReference type="ARBA" id="ARBA00023015"/>
    </source>
</evidence>
<dbReference type="InterPro" id="IPR007627">
    <property type="entry name" value="RNA_pol_sigma70_r2"/>
</dbReference>
<evidence type="ECO:0000259" key="7">
    <source>
        <dbReference type="Pfam" id="PF04542"/>
    </source>
</evidence>
<evidence type="ECO:0000256" key="6">
    <source>
        <dbReference type="RuleBase" id="RU000716"/>
    </source>
</evidence>
<dbReference type="Pfam" id="PF04542">
    <property type="entry name" value="Sigma70_r2"/>
    <property type="match status" value="1"/>
</dbReference>
<gene>
    <name evidence="9" type="ORF">ENS31_03840</name>
</gene>
<keyword evidence="5 6" id="KW-0804">Transcription</keyword>
<dbReference type="GO" id="GO:0006352">
    <property type="term" value="P:DNA-templated transcription initiation"/>
    <property type="evidence" value="ECO:0007669"/>
    <property type="project" value="InterPro"/>
</dbReference>
<keyword evidence="2 6" id="KW-0805">Transcription regulation</keyword>
<evidence type="ECO:0000256" key="4">
    <source>
        <dbReference type="ARBA" id="ARBA00023125"/>
    </source>
</evidence>
<comment type="similarity">
    <text evidence="1 6">Belongs to the sigma-70 factor family. ECF subfamily.</text>
</comment>
<dbReference type="InterPro" id="IPR036388">
    <property type="entry name" value="WH-like_DNA-bd_sf"/>
</dbReference>
<keyword evidence="3 6" id="KW-0731">Sigma factor</keyword>
<feature type="domain" description="RNA polymerase sigma factor 70 region 4 type 2" evidence="8">
    <location>
        <begin position="133"/>
        <end position="185"/>
    </location>
</feature>
<dbReference type="GO" id="GO:0016987">
    <property type="term" value="F:sigma factor activity"/>
    <property type="evidence" value="ECO:0007669"/>
    <property type="project" value="UniProtKB-KW"/>
</dbReference>
<name>A0A7V3E6Y2_9BACT</name>
<dbReference type="SUPFAM" id="SSF88946">
    <property type="entry name" value="Sigma2 domain of RNA polymerase sigma factors"/>
    <property type="match status" value="1"/>
</dbReference>
<evidence type="ECO:0000313" key="9">
    <source>
        <dbReference type="EMBL" id="HFI90649.1"/>
    </source>
</evidence>
<proteinExistence type="inferred from homology"/>
<dbReference type="EMBL" id="DSUJ01000008">
    <property type="protein sequence ID" value="HFI90649.1"/>
    <property type="molecule type" value="Genomic_DNA"/>
</dbReference>
<dbReference type="InterPro" id="IPR013325">
    <property type="entry name" value="RNA_pol_sigma_r2"/>
</dbReference>
<dbReference type="Pfam" id="PF08281">
    <property type="entry name" value="Sigma70_r4_2"/>
    <property type="match status" value="1"/>
</dbReference>
<dbReference type="AlphaFoldDB" id="A0A7V3E6Y2"/>
<dbReference type="SUPFAM" id="SSF88659">
    <property type="entry name" value="Sigma3 and sigma4 domains of RNA polymerase sigma factors"/>
    <property type="match status" value="1"/>
</dbReference>
<evidence type="ECO:0000256" key="1">
    <source>
        <dbReference type="ARBA" id="ARBA00010641"/>
    </source>
</evidence>
<reference evidence="9" key="1">
    <citation type="journal article" date="2020" name="mSystems">
        <title>Genome- and Community-Level Interaction Insights into Carbon Utilization and Element Cycling Functions of Hydrothermarchaeota in Hydrothermal Sediment.</title>
        <authorList>
            <person name="Zhou Z."/>
            <person name="Liu Y."/>
            <person name="Xu W."/>
            <person name="Pan J."/>
            <person name="Luo Z.H."/>
            <person name="Li M."/>
        </authorList>
    </citation>
    <scope>NUCLEOTIDE SEQUENCE [LARGE SCALE GENOMIC DNA]</scope>
    <source>
        <strain evidence="9">SpSt-479</strain>
    </source>
</reference>
<evidence type="ECO:0000259" key="8">
    <source>
        <dbReference type="Pfam" id="PF08281"/>
    </source>
</evidence>
<dbReference type="PANTHER" id="PTHR43133">
    <property type="entry name" value="RNA POLYMERASE ECF-TYPE SIGMA FACTO"/>
    <property type="match status" value="1"/>
</dbReference>
<dbReference type="PANTHER" id="PTHR43133:SF59">
    <property type="entry name" value="ECF RNA POLYMERASE SIGMA FACTOR SIGR"/>
    <property type="match status" value="1"/>
</dbReference>
<dbReference type="Gene3D" id="1.10.1740.10">
    <property type="match status" value="1"/>
</dbReference>
<comment type="caution">
    <text evidence="9">The sequence shown here is derived from an EMBL/GenBank/DDBJ whole genome shotgun (WGS) entry which is preliminary data.</text>
</comment>
<organism evidence="9">
    <name type="scientific">Ignavibacterium album</name>
    <dbReference type="NCBI Taxonomy" id="591197"/>
    <lineage>
        <taxon>Bacteria</taxon>
        <taxon>Pseudomonadati</taxon>
        <taxon>Ignavibacteriota</taxon>
        <taxon>Ignavibacteria</taxon>
        <taxon>Ignavibacteriales</taxon>
        <taxon>Ignavibacteriaceae</taxon>
        <taxon>Ignavibacterium</taxon>
    </lineage>
</organism>
<accession>A0A7V3E6Y2</accession>
<evidence type="ECO:0000256" key="3">
    <source>
        <dbReference type="ARBA" id="ARBA00023082"/>
    </source>
</evidence>
<dbReference type="Gene3D" id="1.10.10.10">
    <property type="entry name" value="Winged helix-like DNA-binding domain superfamily/Winged helix DNA-binding domain"/>
    <property type="match status" value="1"/>
</dbReference>
<dbReference type="CDD" id="cd06171">
    <property type="entry name" value="Sigma70_r4"/>
    <property type="match status" value="1"/>
</dbReference>
<keyword evidence="4 6" id="KW-0238">DNA-binding</keyword>
<feature type="domain" description="RNA polymerase sigma-70 region 2" evidence="7">
    <location>
        <begin position="32"/>
        <end position="94"/>
    </location>
</feature>
<dbReference type="InterPro" id="IPR014284">
    <property type="entry name" value="RNA_pol_sigma-70_dom"/>
</dbReference>
<dbReference type="InterPro" id="IPR000838">
    <property type="entry name" value="RNA_pol_sigma70_ECF_CS"/>
</dbReference>
<dbReference type="InterPro" id="IPR013249">
    <property type="entry name" value="RNA_pol_sigma70_r4_t2"/>
</dbReference>
<dbReference type="NCBIfam" id="TIGR02937">
    <property type="entry name" value="sigma70-ECF"/>
    <property type="match status" value="1"/>
</dbReference>
<dbReference type="InterPro" id="IPR039425">
    <property type="entry name" value="RNA_pol_sigma-70-like"/>
</dbReference>
<evidence type="ECO:0000256" key="5">
    <source>
        <dbReference type="ARBA" id="ARBA00023163"/>
    </source>
</evidence>
<dbReference type="PROSITE" id="PS01063">
    <property type="entry name" value="SIGMA70_ECF"/>
    <property type="match status" value="1"/>
</dbReference>
<dbReference type="GO" id="GO:0003677">
    <property type="term" value="F:DNA binding"/>
    <property type="evidence" value="ECO:0007669"/>
    <property type="project" value="UniProtKB-KW"/>
</dbReference>
<protein>
    <recommendedName>
        <fullName evidence="6">RNA polymerase sigma factor</fullName>
    </recommendedName>
</protein>
<dbReference type="InterPro" id="IPR013324">
    <property type="entry name" value="RNA_pol_sigma_r3/r4-like"/>
</dbReference>
<sequence>MFFPFIFNFAIVVPDEKQRQLYEDFEREAIPHMDALYNYAIKMTGDSDDADDLVQETYLKAFRFFDKFEKGTNCKAWLFRIMKNTYINKYRKDTKEPDKIDYEEVENYYENIKPSSTDTAHLEKDIYDNLLDDELSEAINSLPEDFKTVILLCDIEGFSYEEIADFIDVPVGTVRSRLHRARKMLFTKLHKYASKRGYINKDGK</sequence>